<dbReference type="AlphaFoldDB" id="G5JNI0"/>
<gene>
    <name evidence="2" type="ORF">STRCR_1435</name>
</gene>
<dbReference type="OrthoDB" id="2223726at2"/>
<keyword evidence="1" id="KW-0812">Transmembrane</keyword>
<feature type="transmembrane region" description="Helical" evidence="1">
    <location>
        <begin position="12"/>
        <end position="37"/>
    </location>
</feature>
<keyword evidence="1" id="KW-1133">Transmembrane helix</keyword>
<evidence type="ECO:0000313" key="2">
    <source>
        <dbReference type="EMBL" id="EHI75199.1"/>
    </source>
</evidence>
<reference evidence="2" key="1">
    <citation type="submission" date="2011-07" db="EMBL/GenBank/DDBJ databases">
        <authorList>
            <person name="Stanhope M.J."/>
            <person name="Durkin A.S."/>
            <person name="Hostetler J."/>
            <person name="Kim M."/>
            <person name="Radune D."/>
            <person name="Singh I."/>
            <person name="Town C.D."/>
        </authorList>
    </citation>
    <scope>NUCLEOTIDE SEQUENCE [LARGE SCALE GENOMIC DNA]</scope>
    <source>
        <strain evidence="2">HS-6</strain>
    </source>
</reference>
<keyword evidence="3" id="KW-1185">Reference proteome</keyword>
<accession>G5JNI0</accession>
<proteinExistence type="predicted"/>
<feature type="transmembrane region" description="Helical" evidence="1">
    <location>
        <begin position="85"/>
        <end position="116"/>
    </location>
</feature>
<dbReference type="Proteomes" id="UP000004322">
    <property type="component" value="Unassembled WGS sequence"/>
</dbReference>
<dbReference type="eggNOG" id="ENOG50333JH">
    <property type="taxonomic scope" value="Bacteria"/>
</dbReference>
<evidence type="ECO:0000313" key="3">
    <source>
        <dbReference type="Proteomes" id="UP000004322"/>
    </source>
</evidence>
<keyword evidence="1" id="KW-0472">Membrane</keyword>
<dbReference type="EMBL" id="AEUV02000002">
    <property type="protein sequence ID" value="EHI75199.1"/>
    <property type="molecule type" value="Genomic_DNA"/>
</dbReference>
<sequence>MNTNTKTKTLATINGIVGLVAGIFLLFAILFIIGAAGAEVESDVPTVTILVTIFIYIVKLAVLILGIVGAVYYKDDNRVSAAPSVLLIVGGAISLIPFFGWIGGILAIIGGSIYLASLKNFNLPTPGQF</sequence>
<name>G5JNI0_STRCG</name>
<evidence type="ECO:0008006" key="4">
    <source>
        <dbReference type="Google" id="ProtNLM"/>
    </source>
</evidence>
<organism evidence="2 3">
    <name type="scientific">Streptococcus criceti HS-6</name>
    <dbReference type="NCBI Taxonomy" id="873449"/>
    <lineage>
        <taxon>Bacteria</taxon>
        <taxon>Bacillati</taxon>
        <taxon>Bacillota</taxon>
        <taxon>Bacilli</taxon>
        <taxon>Lactobacillales</taxon>
        <taxon>Streptococcaceae</taxon>
        <taxon>Streptococcus</taxon>
    </lineage>
</organism>
<protein>
    <recommendedName>
        <fullName evidence="4">Prophage Lp1 protein 6</fullName>
    </recommendedName>
</protein>
<dbReference type="STRING" id="873449.STRCR_1435"/>
<feature type="transmembrane region" description="Helical" evidence="1">
    <location>
        <begin position="49"/>
        <end position="73"/>
    </location>
</feature>
<dbReference type="RefSeq" id="WP_004229356.1">
    <property type="nucleotide sequence ID" value="NZ_AEUV02000002.1"/>
</dbReference>
<comment type="caution">
    <text evidence="2">The sequence shown here is derived from an EMBL/GenBank/DDBJ whole genome shotgun (WGS) entry which is preliminary data.</text>
</comment>
<evidence type="ECO:0000256" key="1">
    <source>
        <dbReference type="SAM" id="Phobius"/>
    </source>
</evidence>